<protein>
    <submittedName>
        <fullName evidence="2">Putative transmembrane protein</fullName>
    </submittedName>
</protein>
<organism evidence="2 3">
    <name type="scientific">Toxoplasma gondii FOU</name>
    <dbReference type="NCBI Taxonomy" id="943167"/>
    <lineage>
        <taxon>Eukaryota</taxon>
        <taxon>Sar</taxon>
        <taxon>Alveolata</taxon>
        <taxon>Apicomplexa</taxon>
        <taxon>Conoidasida</taxon>
        <taxon>Coccidia</taxon>
        <taxon>Eucoccidiorida</taxon>
        <taxon>Eimeriorina</taxon>
        <taxon>Sarcocystidae</taxon>
        <taxon>Toxoplasma</taxon>
    </lineage>
</organism>
<sequence length="307" mass="33185">MKRRKTCENNTAATLWASIVFLSLFPVLFAETKVLQRSSSHRFSLADLSQSPGRPHSGPPSPQPSSLSPSPPTAPSSSLSSSLCAASPSPPSSPVFRASRPSLAFLSARRTSRLSASDEDGETVVSVLEWTEAPGERSELRGEKESSEEDCAGAKHPLVGLMDVYNAYPIWKLKLGSERQAASPASPSVGSAPSPSFSLRLSSPAQRRCVAWPSVVWLRGDAPTDEAAGDGRSSRGRARRLLSSLFCRRSAGAGRRLRIVKPHVQGLYNSLLGSKRLAMDVSLTARGDILFTLRREGFFKRLFSNLY</sequence>
<dbReference type="EMBL" id="AEYH02002025">
    <property type="protein sequence ID" value="KFG43924.1"/>
    <property type="molecule type" value="Genomic_DNA"/>
</dbReference>
<dbReference type="AlphaFoldDB" id="A0A086KHQ6"/>
<feature type="region of interest" description="Disordered" evidence="1">
    <location>
        <begin position="45"/>
        <end position="96"/>
    </location>
</feature>
<dbReference type="OrthoDB" id="10498610at2759"/>
<feature type="compositionally biased region" description="Low complexity" evidence="1">
    <location>
        <begin position="75"/>
        <end position="87"/>
    </location>
</feature>
<feature type="compositionally biased region" description="Pro residues" evidence="1">
    <location>
        <begin position="57"/>
        <end position="74"/>
    </location>
</feature>
<comment type="caution">
    <text evidence="2">The sequence shown here is derived from an EMBL/GenBank/DDBJ whole genome shotgun (WGS) entry which is preliminary data.</text>
</comment>
<accession>A0A086KHQ6</accession>
<name>A0A086KHQ6_TOXGO</name>
<evidence type="ECO:0000313" key="2">
    <source>
        <dbReference type="EMBL" id="KFG43924.1"/>
    </source>
</evidence>
<evidence type="ECO:0000256" key="1">
    <source>
        <dbReference type="SAM" id="MobiDB-lite"/>
    </source>
</evidence>
<keyword evidence="2" id="KW-0472">Membrane</keyword>
<dbReference type="VEuPathDB" id="ToxoDB:TGFOU_236190"/>
<gene>
    <name evidence="2" type="ORF">TGFOU_236190</name>
</gene>
<evidence type="ECO:0000313" key="3">
    <source>
        <dbReference type="Proteomes" id="UP000028838"/>
    </source>
</evidence>
<keyword evidence="2" id="KW-0812">Transmembrane</keyword>
<proteinExistence type="predicted"/>
<reference evidence="2 3" key="1">
    <citation type="submission" date="2014-07" db="EMBL/GenBank/DDBJ databases">
        <authorList>
            <person name="Sibley D."/>
            <person name="Venepally P."/>
            <person name="Karamycheva S."/>
            <person name="Hadjithomas M."/>
            <person name="Khan A."/>
            <person name="Brunk B."/>
            <person name="Roos D."/>
            <person name="Caler E."/>
            <person name="Lorenzi H."/>
        </authorList>
    </citation>
    <scope>NUCLEOTIDE SEQUENCE [LARGE SCALE GENOMIC DNA]</scope>
    <source>
        <strain evidence="2 3">FOU</strain>
    </source>
</reference>
<dbReference type="Proteomes" id="UP000028838">
    <property type="component" value="Unassembled WGS sequence"/>
</dbReference>